<proteinExistence type="predicted"/>
<reference evidence="3" key="2">
    <citation type="submission" date="2021-04" db="EMBL/GenBank/DDBJ databases">
        <authorList>
            <person name="Gilroy R."/>
        </authorList>
    </citation>
    <scope>NUCLEOTIDE SEQUENCE</scope>
    <source>
        <strain evidence="3">ChiGjej4B4-7305</strain>
    </source>
</reference>
<dbReference type="SUPFAM" id="SSF74853">
    <property type="entry name" value="Lamin A/C globular tail domain"/>
    <property type="match status" value="1"/>
</dbReference>
<dbReference type="Pfam" id="PF00932">
    <property type="entry name" value="LTD"/>
    <property type="match status" value="1"/>
</dbReference>
<protein>
    <submittedName>
        <fullName evidence="3">Lamin tail domain-containing protein</fullName>
    </submittedName>
</protein>
<dbReference type="PROSITE" id="PS51318">
    <property type="entry name" value="TAT"/>
    <property type="match status" value="1"/>
</dbReference>
<dbReference type="InterPro" id="IPR006311">
    <property type="entry name" value="TAT_signal"/>
</dbReference>
<feature type="non-terminal residue" evidence="3">
    <location>
        <position position="177"/>
    </location>
</feature>
<dbReference type="InterPro" id="IPR036415">
    <property type="entry name" value="Lamin_tail_dom_sf"/>
</dbReference>
<comment type="caution">
    <text evidence="3">The sequence shown here is derived from an EMBL/GenBank/DDBJ whole genome shotgun (WGS) entry which is preliminary data.</text>
</comment>
<reference evidence="3" key="1">
    <citation type="journal article" date="2021" name="PeerJ">
        <title>Extensive microbial diversity within the chicken gut microbiome revealed by metagenomics and culture.</title>
        <authorList>
            <person name="Gilroy R."/>
            <person name="Ravi A."/>
            <person name="Getino M."/>
            <person name="Pursley I."/>
            <person name="Horton D.L."/>
            <person name="Alikhan N.F."/>
            <person name="Baker D."/>
            <person name="Gharbi K."/>
            <person name="Hall N."/>
            <person name="Watson M."/>
            <person name="Adriaenssens E.M."/>
            <person name="Foster-Nyarko E."/>
            <person name="Jarju S."/>
            <person name="Secka A."/>
            <person name="Antonio M."/>
            <person name="Oren A."/>
            <person name="Chaudhuri R.R."/>
            <person name="La Ragione R."/>
            <person name="Hildebrand F."/>
            <person name="Pallen M.J."/>
        </authorList>
    </citation>
    <scope>NUCLEOTIDE SEQUENCE</scope>
    <source>
        <strain evidence="3">ChiGjej4B4-7305</strain>
    </source>
</reference>
<dbReference type="AlphaFoldDB" id="A0A9D2EDC0"/>
<sequence length="177" mass="18357">MLNPSIRRSGAVFAAAGVAAALVLAAAAPAAAAPAPLRYDIEPGSPVLISEIANGGQRDGDTQASRLSARNFIEITNYGDAPVDITGYRIYRCGGTGASYGPQAIAAEGTVLQPGEQYTTAGEGSGYDVDNIHSTNLAGYNYGAILEDASGQRVDAIGFYHEDVNNDCDVEGEWLQD</sequence>
<feature type="chain" id="PRO_5038802432" evidence="1">
    <location>
        <begin position="33"/>
        <end position="177"/>
    </location>
</feature>
<organism evidence="3 4">
    <name type="scientific">Candidatus Ruania gallistercoris</name>
    <dbReference type="NCBI Taxonomy" id="2838746"/>
    <lineage>
        <taxon>Bacteria</taxon>
        <taxon>Bacillati</taxon>
        <taxon>Actinomycetota</taxon>
        <taxon>Actinomycetes</taxon>
        <taxon>Micrococcales</taxon>
        <taxon>Ruaniaceae</taxon>
        <taxon>Ruania</taxon>
    </lineage>
</organism>
<dbReference type="Proteomes" id="UP000824037">
    <property type="component" value="Unassembled WGS sequence"/>
</dbReference>
<feature type="signal peptide" evidence="1">
    <location>
        <begin position="1"/>
        <end position="32"/>
    </location>
</feature>
<evidence type="ECO:0000313" key="4">
    <source>
        <dbReference type="Proteomes" id="UP000824037"/>
    </source>
</evidence>
<dbReference type="InterPro" id="IPR001322">
    <property type="entry name" value="Lamin_tail_dom"/>
</dbReference>
<name>A0A9D2EDC0_9MICO</name>
<evidence type="ECO:0000256" key="1">
    <source>
        <dbReference type="SAM" id="SignalP"/>
    </source>
</evidence>
<dbReference type="PROSITE" id="PS51841">
    <property type="entry name" value="LTD"/>
    <property type="match status" value="1"/>
</dbReference>
<evidence type="ECO:0000313" key="3">
    <source>
        <dbReference type="EMBL" id="HIZ35207.1"/>
    </source>
</evidence>
<gene>
    <name evidence="3" type="ORF">H9815_05480</name>
</gene>
<dbReference type="Gene3D" id="2.60.40.1260">
    <property type="entry name" value="Lamin Tail domain"/>
    <property type="match status" value="1"/>
</dbReference>
<keyword evidence="1" id="KW-0732">Signal</keyword>
<feature type="domain" description="LTD" evidence="2">
    <location>
        <begin position="42"/>
        <end position="161"/>
    </location>
</feature>
<dbReference type="EMBL" id="DXBY01000085">
    <property type="protein sequence ID" value="HIZ35207.1"/>
    <property type="molecule type" value="Genomic_DNA"/>
</dbReference>
<accession>A0A9D2EDC0</accession>
<evidence type="ECO:0000259" key="2">
    <source>
        <dbReference type="PROSITE" id="PS51841"/>
    </source>
</evidence>